<feature type="compositionally biased region" description="Polar residues" evidence="1">
    <location>
        <begin position="79"/>
        <end position="99"/>
    </location>
</feature>
<feature type="region of interest" description="Disordered" evidence="1">
    <location>
        <begin position="74"/>
        <end position="99"/>
    </location>
</feature>
<feature type="domain" description="ESX-1 secretion-associated protein EspA/EspE-like" evidence="2">
    <location>
        <begin position="5"/>
        <end position="77"/>
    </location>
</feature>
<evidence type="ECO:0000313" key="3">
    <source>
        <dbReference type="EMBL" id="BBZ15160.1"/>
    </source>
</evidence>
<sequence length="99" mass="10498">MGLELGFVDPDAGDRFGDGSTEFQEFAKLLDSALPKDWEGAGSQGYTKQDIRQQDRAEITATVNNVMHGIVQDEARQPTAGSPSAPSTISAVTGPPNSF</sequence>
<name>A0ABM7KVQ6_9MYCO</name>
<proteinExistence type="predicted"/>
<dbReference type="Proteomes" id="UP000467379">
    <property type="component" value="Plasmid pJCM12687"/>
</dbReference>
<geneLocation type="plasmid" evidence="3 4">
    <name>pJCM12687</name>
</geneLocation>
<keyword evidence="4" id="KW-1185">Reference proteome</keyword>
<accession>A0ABM7KVQ6</accession>
<dbReference type="Pfam" id="PF18879">
    <property type="entry name" value="EspA_EspE"/>
    <property type="match status" value="1"/>
</dbReference>
<evidence type="ECO:0000259" key="2">
    <source>
        <dbReference type="Pfam" id="PF18879"/>
    </source>
</evidence>
<dbReference type="EMBL" id="AP022607">
    <property type="protein sequence ID" value="BBZ15160.1"/>
    <property type="molecule type" value="Genomic_DNA"/>
</dbReference>
<keyword evidence="3" id="KW-0614">Plasmid</keyword>
<evidence type="ECO:0000313" key="4">
    <source>
        <dbReference type="Proteomes" id="UP000467379"/>
    </source>
</evidence>
<dbReference type="InterPro" id="IPR043796">
    <property type="entry name" value="ESX-1_EspA/EspE-like"/>
</dbReference>
<evidence type="ECO:0000256" key="1">
    <source>
        <dbReference type="SAM" id="MobiDB-lite"/>
    </source>
</evidence>
<protein>
    <recommendedName>
        <fullName evidence="2">ESX-1 secretion-associated protein EspA/EspE-like domain-containing protein</fullName>
    </recommendedName>
</protein>
<organism evidence="3 4">
    <name type="scientific">Mycobacterium branderi</name>
    <dbReference type="NCBI Taxonomy" id="43348"/>
    <lineage>
        <taxon>Bacteria</taxon>
        <taxon>Bacillati</taxon>
        <taxon>Actinomycetota</taxon>
        <taxon>Actinomycetes</taxon>
        <taxon>Mycobacteriales</taxon>
        <taxon>Mycobacteriaceae</taxon>
        <taxon>Mycobacterium</taxon>
    </lineage>
</organism>
<gene>
    <name evidence="3" type="ORF">MBRA_53550</name>
</gene>
<reference evidence="3 4" key="1">
    <citation type="journal article" date="2019" name="Emerg. Microbes Infect.">
        <title>Comprehensive subspecies identification of 175 nontuberculous mycobacteria species based on 7547 genomic profiles.</title>
        <authorList>
            <person name="Matsumoto Y."/>
            <person name="Kinjo T."/>
            <person name="Motooka D."/>
            <person name="Nabeya D."/>
            <person name="Jung N."/>
            <person name="Uechi K."/>
            <person name="Horii T."/>
            <person name="Iida T."/>
            <person name="Fujita J."/>
            <person name="Nakamura S."/>
        </authorList>
    </citation>
    <scope>NUCLEOTIDE SEQUENCE [LARGE SCALE GENOMIC DNA]</scope>
    <source>
        <strain evidence="3 4">JCM 12687</strain>
        <plasmid evidence="3">pJCM12687</plasmid>
    </source>
</reference>
<dbReference type="RefSeq" id="WP_372517558.1">
    <property type="nucleotide sequence ID" value="NZ_AP022607.1"/>
</dbReference>